<evidence type="ECO:0000313" key="3">
    <source>
        <dbReference type="EMBL" id="MPM57044.1"/>
    </source>
</evidence>
<name>A0A645B5N4_9ZZZZ</name>
<dbReference type="InterPro" id="IPR002933">
    <property type="entry name" value="Peptidase_M20"/>
</dbReference>
<feature type="domain" description="Peptidase M20 dimerisation" evidence="2">
    <location>
        <begin position="214"/>
        <end position="312"/>
    </location>
</feature>
<dbReference type="Pfam" id="PF01546">
    <property type="entry name" value="Peptidase_M20"/>
    <property type="match status" value="1"/>
</dbReference>
<dbReference type="NCBIfam" id="TIGR01879">
    <property type="entry name" value="hydantase"/>
    <property type="match status" value="1"/>
</dbReference>
<comment type="caution">
    <text evidence="3">The sequence shown here is derived from an EMBL/GenBank/DDBJ whole genome shotgun (WGS) entry which is preliminary data.</text>
</comment>
<dbReference type="AlphaFoldDB" id="A0A645B5N4"/>
<evidence type="ECO:0000256" key="1">
    <source>
        <dbReference type="ARBA" id="ARBA00022801"/>
    </source>
</evidence>
<organism evidence="3">
    <name type="scientific">bioreactor metagenome</name>
    <dbReference type="NCBI Taxonomy" id="1076179"/>
    <lineage>
        <taxon>unclassified sequences</taxon>
        <taxon>metagenomes</taxon>
        <taxon>ecological metagenomes</taxon>
    </lineage>
</organism>
<dbReference type="EMBL" id="VSSQ01016064">
    <property type="protein sequence ID" value="MPM57044.1"/>
    <property type="molecule type" value="Genomic_DNA"/>
</dbReference>
<dbReference type="Gene3D" id="3.30.70.360">
    <property type="match status" value="1"/>
</dbReference>
<dbReference type="CDD" id="cd03884">
    <property type="entry name" value="M20_bAS"/>
    <property type="match status" value="1"/>
</dbReference>
<protein>
    <submittedName>
        <fullName evidence="3">Putative hydrolase</fullName>
        <ecNumber evidence="3">3.-.-.-</ecNumber>
    </submittedName>
</protein>
<dbReference type="GO" id="GO:0016813">
    <property type="term" value="F:hydrolase activity, acting on carbon-nitrogen (but not peptide) bonds, in linear amidines"/>
    <property type="evidence" value="ECO:0007669"/>
    <property type="project" value="InterPro"/>
</dbReference>
<dbReference type="Gene3D" id="3.40.630.10">
    <property type="entry name" value="Zn peptidases"/>
    <property type="match status" value="1"/>
</dbReference>
<dbReference type="EC" id="3.-.-.-" evidence="3"/>
<dbReference type="SUPFAM" id="SSF53187">
    <property type="entry name" value="Zn-dependent exopeptidases"/>
    <property type="match status" value="1"/>
</dbReference>
<gene>
    <name evidence="3" type="ORF">SDC9_103862</name>
</gene>
<evidence type="ECO:0000259" key="2">
    <source>
        <dbReference type="Pfam" id="PF07687"/>
    </source>
</evidence>
<keyword evidence="1 3" id="KW-0378">Hydrolase</keyword>
<dbReference type="InterPro" id="IPR036264">
    <property type="entry name" value="Bact_exopeptidase_dim_dom"/>
</dbReference>
<reference evidence="3" key="1">
    <citation type="submission" date="2019-08" db="EMBL/GenBank/DDBJ databases">
        <authorList>
            <person name="Kucharzyk K."/>
            <person name="Murdoch R.W."/>
            <person name="Higgins S."/>
            <person name="Loffler F."/>
        </authorList>
    </citation>
    <scope>NUCLEOTIDE SEQUENCE</scope>
</reference>
<accession>A0A645B5N4</accession>
<sequence length="410" mass="44612">MKEVNQERVNRLIEGIASFGKSEKGITRLAYSQEDFAAQKWLLEQIADLKLTVTQDVIGNTFLRREGRNSELEPVAMGSHLDTVAQGGAYDGVLGVVGALEVLYMLQNEEIERPVETIIFRAEESTRFGFATIGSKIMAGVGSPKKFSSAAKKNEASFEECLKANGYDPEDYTKAVKEEGCFKCFLELHIEQGKVLDETGEQIGIVKNIAAPTRFKIIVDGIADHSGATPMEFRRDALVAGAKLILAVQEAASEESENGTVATIGIVETEPGSINVIPGKVTLWVDLRGVDSESIQNAMESINEAVSFVAEEDSVRITVDMLTSDEPVPLSEDLANMFEEICREKEISYRVMNSGAGHDAMHMAKLVPTSMVFIPCKDGISHNPEEYASPQSIAVGIEVLAAAVMRLANE</sequence>
<dbReference type="PIRSF" id="PIRSF001235">
    <property type="entry name" value="Amidase_carbamoylase"/>
    <property type="match status" value="1"/>
</dbReference>
<dbReference type="PANTHER" id="PTHR32494:SF5">
    <property type="entry name" value="ALLANTOATE AMIDOHYDROLASE"/>
    <property type="match status" value="1"/>
</dbReference>
<dbReference type="InterPro" id="IPR011650">
    <property type="entry name" value="Peptidase_M20_dimer"/>
</dbReference>
<dbReference type="Pfam" id="PF07687">
    <property type="entry name" value="M20_dimer"/>
    <property type="match status" value="1"/>
</dbReference>
<proteinExistence type="predicted"/>
<dbReference type="PANTHER" id="PTHR32494">
    <property type="entry name" value="ALLANTOATE DEIMINASE-RELATED"/>
    <property type="match status" value="1"/>
</dbReference>
<dbReference type="SUPFAM" id="SSF55031">
    <property type="entry name" value="Bacterial exopeptidase dimerisation domain"/>
    <property type="match status" value="1"/>
</dbReference>
<dbReference type="NCBIfam" id="NF006771">
    <property type="entry name" value="PRK09290.1-5"/>
    <property type="match status" value="1"/>
</dbReference>
<dbReference type="InterPro" id="IPR010158">
    <property type="entry name" value="Amidase_Cbmase"/>
</dbReference>